<feature type="transmembrane region" description="Helical" evidence="1">
    <location>
        <begin position="125"/>
        <end position="143"/>
    </location>
</feature>
<keyword evidence="1" id="KW-0472">Membrane</keyword>
<sequence>MMEWYILLSDAVTNMLRLFLGFCFVAKPGDFVLNKKAFVSTVVLGGLLAVFGALFLPGPGTAAGEILFLGAAAWYFKRERLQMSLFLILFYEIGVGLWDFLMSSWLGVFFLREGFIRPDTIEHRMGVWAVRLIMVGIGLFLAYKGDARAYFRAASVAAVAGLAAVVTLSEQTRLSLDEDAVGTWIILAMVLLFALLFYRLSRQREMEAQIARLKETQARIVERDYEALRKIYGDNAKLYHDLHNHIESIYQCLIQGNISEATAYCEALRGPVGEISQNTWTMDKAVDYLISSKMALAASLHIQTKVNIEYPRNTNIRSVDLTTILGNLLDNALEALQNAPASVRFLSLTIRRINDMLIIKVENGCSREPSRADGKWVTSKEDKAFHGWGLESTRTAAMRYDGVVNTDYGDGIFCAVVTLSFQPVQTAAN</sequence>
<evidence type="ECO:0000313" key="3">
    <source>
        <dbReference type="EMBL" id="HIS46510.1"/>
    </source>
</evidence>
<evidence type="ECO:0000256" key="1">
    <source>
        <dbReference type="SAM" id="Phobius"/>
    </source>
</evidence>
<comment type="caution">
    <text evidence="3">The sequence shown here is derived from an EMBL/GenBank/DDBJ whole genome shotgun (WGS) entry which is preliminary data.</text>
</comment>
<organism evidence="3 4">
    <name type="scientific">Candidatus Scybalocola faecigallinarum</name>
    <dbReference type="NCBI Taxonomy" id="2840941"/>
    <lineage>
        <taxon>Bacteria</taxon>
        <taxon>Bacillati</taxon>
        <taxon>Bacillota</taxon>
        <taxon>Clostridia</taxon>
        <taxon>Lachnospirales</taxon>
        <taxon>Lachnospiraceae</taxon>
        <taxon>Lachnospiraceae incertae sedis</taxon>
        <taxon>Candidatus Scybalocola (ex Gilroy et al. 2021)</taxon>
    </lineage>
</organism>
<dbReference type="CDD" id="cd16935">
    <property type="entry name" value="HATPase_AgrC-ComD-like"/>
    <property type="match status" value="1"/>
</dbReference>
<dbReference type="Gene3D" id="3.30.565.10">
    <property type="entry name" value="Histidine kinase-like ATPase, C-terminal domain"/>
    <property type="match status" value="1"/>
</dbReference>
<feature type="domain" description="Sensor histidine kinase NatK-like C-terminal" evidence="2">
    <location>
        <begin position="318"/>
        <end position="418"/>
    </location>
</feature>
<feature type="transmembrane region" description="Helical" evidence="1">
    <location>
        <begin position="37"/>
        <end position="54"/>
    </location>
</feature>
<feature type="transmembrane region" description="Helical" evidence="1">
    <location>
        <begin position="150"/>
        <end position="169"/>
    </location>
</feature>
<dbReference type="InterPro" id="IPR032834">
    <property type="entry name" value="NatK-like_C"/>
</dbReference>
<name>A0A9D1F382_9FIRM</name>
<dbReference type="GO" id="GO:0042802">
    <property type="term" value="F:identical protein binding"/>
    <property type="evidence" value="ECO:0007669"/>
    <property type="project" value="TreeGrafter"/>
</dbReference>
<reference evidence="3" key="1">
    <citation type="submission" date="2020-10" db="EMBL/GenBank/DDBJ databases">
        <authorList>
            <person name="Gilroy R."/>
        </authorList>
    </citation>
    <scope>NUCLEOTIDE SEQUENCE</scope>
    <source>
        <strain evidence="3">CHK178-757</strain>
    </source>
</reference>
<feature type="transmembrane region" description="Helical" evidence="1">
    <location>
        <begin position="83"/>
        <end position="105"/>
    </location>
</feature>
<dbReference type="AlphaFoldDB" id="A0A9D1F382"/>
<reference evidence="3" key="2">
    <citation type="journal article" date="2021" name="PeerJ">
        <title>Extensive microbial diversity within the chicken gut microbiome revealed by metagenomics and culture.</title>
        <authorList>
            <person name="Gilroy R."/>
            <person name="Ravi A."/>
            <person name="Getino M."/>
            <person name="Pursley I."/>
            <person name="Horton D.L."/>
            <person name="Alikhan N.F."/>
            <person name="Baker D."/>
            <person name="Gharbi K."/>
            <person name="Hall N."/>
            <person name="Watson M."/>
            <person name="Adriaenssens E.M."/>
            <person name="Foster-Nyarko E."/>
            <person name="Jarju S."/>
            <person name="Secka A."/>
            <person name="Antonio M."/>
            <person name="Oren A."/>
            <person name="Chaudhuri R.R."/>
            <person name="La Ragione R."/>
            <person name="Hildebrand F."/>
            <person name="Pallen M.J."/>
        </authorList>
    </citation>
    <scope>NUCLEOTIDE SEQUENCE</scope>
    <source>
        <strain evidence="3">CHK178-757</strain>
    </source>
</reference>
<dbReference type="SUPFAM" id="SSF55874">
    <property type="entry name" value="ATPase domain of HSP90 chaperone/DNA topoisomerase II/histidine kinase"/>
    <property type="match status" value="1"/>
</dbReference>
<keyword evidence="1" id="KW-1133">Transmembrane helix</keyword>
<dbReference type="InterPro" id="IPR036890">
    <property type="entry name" value="HATPase_C_sf"/>
</dbReference>
<protein>
    <submittedName>
        <fullName evidence="3">GHKL domain-containing protein</fullName>
    </submittedName>
</protein>
<dbReference type="EMBL" id="DVIT01000012">
    <property type="protein sequence ID" value="HIS46510.1"/>
    <property type="molecule type" value="Genomic_DNA"/>
</dbReference>
<evidence type="ECO:0000313" key="4">
    <source>
        <dbReference type="Proteomes" id="UP000823927"/>
    </source>
</evidence>
<keyword evidence="1" id="KW-0812">Transmembrane</keyword>
<dbReference type="PANTHER" id="PTHR40448">
    <property type="entry name" value="TWO-COMPONENT SENSOR HISTIDINE KINASE"/>
    <property type="match status" value="1"/>
</dbReference>
<gene>
    <name evidence="3" type="ORF">IAB46_02945</name>
</gene>
<dbReference type="Pfam" id="PF14501">
    <property type="entry name" value="HATPase_c_5"/>
    <property type="match status" value="1"/>
</dbReference>
<evidence type="ECO:0000259" key="2">
    <source>
        <dbReference type="Pfam" id="PF14501"/>
    </source>
</evidence>
<feature type="transmembrane region" description="Helical" evidence="1">
    <location>
        <begin position="60"/>
        <end position="76"/>
    </location>
</feature>
<feature type="transmembrane region" description="Helical" evidence="1">
    <location>
        <begin position="6"/>
        <end position="25"/>
    </location>
</feature>
<dbReference type="Proteomes" id="UP000823927">
    <property type="component" value="Unassembled WGS sequence"/>
</dbReference>
<feature type="transmembrane region" description="Helical" evidence="1">
    <location>
        <begin position="181"/>
        <end position="200"/>
    </location>
</feature>
<dbReference type="PANTHER" id="PTHR40448:SF1">
    <property type="entry name" value="TWO-COMPONENT SENSOR HISTIDINE KINASE"/>
    <property type="match status" value="1"/>
</dbReference>
<proteinExistence type="predicted"/>
<accession>A0A9D1F382</accession>